<name>A0A1Y2B6J6_9FUNG</name>
<proteinExistence type="predicted"/>
<sequence length="734" mass="84661">MSQCTHGGFRGRLRRAGPSPLPPIPSKTNNDQLDPSISELHSDRHANTDTAINNQISNNVAENTSTVSLRVCRCCQDQLMSVFDHCLSKTSDDPEHRLSSFHEIDEVADAQILTNPPLYQMVKDPTKRANAIFDETIEEKDREIRQLREKLYDKSISEKMEQENVKHLKVPKSEMSSLMAFLINSEEEKRMMLLEMQEIRNVSKAKDDERTQIEYQREEYKAKLQEAYKEYLATNEIITKLRKEAEHGSDVIISRNEVLQRNIDKISRDFEITAKELAAANLRIKDLQFELDEMVLQFNITGQGQRTAEELNVKLTSELTQLKNTYDELKHLQTETAMRVVNLETDVRNLQSLLELTKSELESQAADLRKELELVTEALKSLTRSKDQVKPHSVSHPQENPGSKEQLLFQVTDLQNNLDRELSNVNILSFELSQLKRTSEEKIFNWRSFNLANDKRVLTEKLRQFDKLTVEFTDFKGASAGTEASLQHDTLTSEHKTLNQKQAALIEANLELIVEREALKKQVISLEEQNLASKTEIGMLMFKNNDLTAELEESSIARNEMKIHLDSVLGKLQETTSILNQERYESSNVIKEKTEQIIKMSSDLYKVTEDRHAQVARLEIELSDTKAALAAETFNKEQFEVHLYELRRHLIKELEKLSAMRARDRKMMEVSKQLHSEYTRLQIIEGMLPDSSDLQTTESPDIPHFHPDGKPPKPKHKRDTKSPEMRVTVTKREQ</sequence>
<protein>
    <submittedName>
        <fullName evidence="3">Uncharacterized protein</fullName>
    </submittedName>
</protein>
<dbReference type="Proteomes" id="UP000193642">
    <property type="component" value="Unassembled WGS sequence"/>
</dbReference>
<dbReference type="OrthoDB" id="5594607at2759"/>
<dbReference type="EMBL" id="MCGO01000082">
    <property type="protein sequence ID" value="ORY30462.1"/>
    <property type="molecule type" value="Genomic_DNA"/>
</dbReference>
<evidence type="ECO:0000256" key="2">
    <source>
        <dbReference type="SAM" id="MobiDB-lite"/>
    </source>
</evidence>
<evidence type="ECO:0000313" key="4">
    <source>
        <dbReference type="Proteomes" id="UP000193642"/>
    </source>
</evidence>
<dbReference type="AlphaFoldDB" id="A0A1Y2B6J6"/>
<gene>
    <name evidence="3" type="ORF">BCR33DRAFT_724291</name>
</gene>
<feature type="region of interest" description="Disordered" evidence="2">
    <location>
        <begin position="691"/>
        <end position="734"/>
    </location>
</feature>
<evidence type="ECO:0000256" key="1">
    <source>
        <dbReference type="SAM" id="Coils"/>
    </source>
</evidence>
<feature type="region of interest" description="Disordered" evidence="2">
    <location>
        <begin position="383"/>
        <end position="403"/>
    </location>
</feature>
<feature type="compositionally biased region" description="Basic and acidic residues" evidence="2">
    <location>
        <begin position="720"/>
        <end position="734"/>
    </location>
</feature>
<reference evidence="3 4" key="1">
    <citation type="submission" date="2016-07" db="EMBL/GenBank/DDBJ databases">
        <title>Pervasive Adenine N6-methylation of Active Genes in Fungi.</title>
        <authorList>
            <consortium name="DOE Joint Genome Institute"/>
            <person name="Mondo S.J."/>
            <person name="Dannebaum R.O."/>
            <person name="Kuo R.C."/>
            <person name="Labutti K."/>
            <person name="Haridas S."/>
            <person name="Kuo A."/>
            <person name="Salamov A."/>
            <person name="Ahrendt S.R."/>
            <person name="Lipzen A."/>
            <person name="Sullivan W."/>
            <person name="Andreopoulos W.B."/>
            <person name="Clum A."/>
            <person name="Lindquist E."/>
            <person name="Daum C."/>
            <person name="Ramamoorthy G.K."/>
            <person name="Gryganskyi A."/>
            <person name="Culley D."/>
            <person name="Magnuson J.K."/>
            <person name="James T.Y."/>
            <person name="O'Malley M.A."/>
            <person name="Stajich J.E."/>
            <person name="Spatafora J.W."/>
            <person name="Visel A."/>
            <person name="Grigoriev I.V."/>
        </authorList>
    </citation>
    <scope>NUCLEOTIDE SEQUENCE [LARGE SCALE GENOMIC DNA]</scope>
    <source>
        <strain evidence="3 4">JEL800</strain>
    </source>
</reference>
<keyword evidence="4" id="KW-1185">Reference proteome</keyword>
<organism evidence="3 4">
    <name type="scientific">Rhizoclosmatium globosum</name>
    <dbReference type="NCBI Taxonomy" id="329046"/>
    <lineage>
        <taxon>Eukaryota</taxon>
        <taxon>Fungi</taxon>
        <taxon>Fungi incertae sedis</taxon>
        <taxon>Chytridiomycota</taxon>
        <taxon>Chytridiomycota incertae sedis</taxon>
        <taxon>Chytridiomycetes</taxon>
        <taxon>Chytridiales</taxon>
        <taxon>Chytriomycetaceae</taxon>
        <taxon>Rhizoclosmatium</taxon>
    </lineage>
</organism>
<accession>A0A1Y2B6J6</accession>
<feature type="compositionally biased region" description="Basic and acidic residues" evidence="2">
    <location>
        <begin position="701"/>
        <end position="711"/>
    </location>
</feature>
<feature type="coiled-coil region" evidence="1">
    <location>
        <begin position="509"/>
        <end position="536"/>
    </location>
</feature>
<evidence type="ECO:0000313" key="3">
    <source>
        <dbReference type="EMBL" id="ORY30462.1"/>
    </source>
</evidence>
<comment type="caution">
    <text evidence="3">The sequence shown here is derived from an EMBL/GenBank/DDBJ whole genome shotgun (WGS) entry which is preliminary data.</text>
</comment>
<feature type="compositionally biased region" description="Polar residues" evidence="2">
    <location>
        <begin position="26"/>
        <end position="35"/>
    </location>
</feature>
<dbReference type="STRING" id="329046.A0A1Y2B6J6"/>
<keyword evidence="1" id="KW-0175">Coiled coil</keyword>
<feature type="region of interest" description="Disordered" evidence="2">
    <location>
        <begin position="1"/>
        <end position="38"/>
    </location>
</feature>